<evidence type="ECO:0000313" key="9">
    <source>
        <dbReference type="EMBL" id="QHN36519.1"/>
    </source>
</evidence>
<comment type="similarity">
    <text evidence="2">Belongs to the CpsC/CapA family.</text>
</comment>
<feature type="transmembrane region" description="Helical" evidence="7">
    <location>
        <begin position="168"/>
        <end position="189"/>
    </location>
</feature>
<name>A0ABX6IKU8_9ACTN</name>
<protein>
    <recommendedName>
        <fullName evidence="8">Polysaccharide chain length determinant N-terminal domain-containing protein</fullName>
    </recommendedName>
</protein>
<keyword evidence="3" id="KW-1003">Cell membrane</keyword>
<evidence type="ECO:0000256" key="5">
    <source>
        <dbReference type="ARBA" id="ARBA00022989"/>
    </source>
</evidence>
<dbReference type="PANTHER" id="PTHR32309">
    <property type="entry name" value="TYROSINE-PROTEIN KINASE"/>
    <property type="match status" value="1"/>
</dbReference>
<dbReference type="Proteomes" id="UP001059836">
    <property type="component" value="Chromosome"/>
</dbReference>
<evidence type="ECO:0000256" key="4">
    <source>
        <dbReference type="ARBA" id="ARBA00022692"/>
    </source>
</evidence>
<evidence type="ECO:0000256" key="1">
    <source>
        <dbReference type="ARBA" id="ARBA00004651"/>
    </source>
</evidence>
<feature type="transmembrane region" description="Helical" evidence="7">
    <location>
        <begin position="12"/>
        <end position="34"/>
    </location>
</feature>
<evidence type="ECO:0000259" key="8">
    <source>
        <dbReference type="Pfam" id="PF02706"/>
    </source>
</evidence>
<evidence type="ECO:0000313" key="10">
    <source>
        <dbReference type="Proteomes" id="UP001059836"/>
    </source>
</evidence>
<keyword evidence="4 7" id="KW-0812">Transmembrane</keyword>
<proteinExistence type="inferred from homology"/>
<gene>
    <name evidence="9" type="ORF">GII31_18100</name>
</gene>
<comment type="subcellular location">
    <subcellularLocation>
        <location evidence="1">Cell membrane</location>
        <topology evidence="1">Multi-pass membrane protein</topology>
    </subcellularLocation>
</comment>
<accession>A0ABX6IKU8</accession>
<evidence type="ECO:0000256" key="2">
    <source>
        <dbReference type="ARBA" id="ARBA00006683"/>
    </source>
</evidence>
<keyword evidence="5 7" id="KW-1133">Transmembrane helix</keyword>
<evidence type="ECO:0000256" key="6">
    <source>
        <dbReference type="ARBA" id="ARBA00023136"/>
    </source>
</evidence>
<keyword evidence="6 7" id="KW-0472">Membrane</keyword>
<evidence type="ECO:0000256" key="7">
    <source>
        <dbReference type="SAM" id="Phobius"/>
    </source>
</evidence>
<dbReference type="PANTHER" id="PTHR32309:SF13">
    <property type="entry name" value="FERRIC ENTEROBACTIN TRANSPORT PROTEIN FEPE"/>
    <property type="match status" value="1"/>
</dbReference>
<keyword evidence="10" id="KW-1185">Reference proteome</keyword>
<dbReference type="Pfam" id="PF02706">
    <property type="entry name" value="Wzz"/>
    <property type="match status" value="1"/>
</dbReference>
<sequence>MLTADLGGLLRRSWWIIVASMCGAVLVGGSFAYFSDPEYTATASIVTSADGGLRDGGGMREAQLMDSRIAEYAAIAEASTFLDRVVTSHGLTMSGPELGRVLTVSSPKSTSLILLSTTGSTRELASYRANAVANELARVIPVREDPIPVRVTVAGRAMPEYATPAKSGLLVTVQWLVVGMTFGFCLVMLRCRWIGHDESGGDSSW</sequence>
<organism evidence="9 10">
    <name type="scientific">Gordonia pseudamarae</name>
    <dbReference type="NCBI Taxonomy" id="2831662"/>
    <lineage>
        <taxon>Bacteria</taxon>
        <taxon>Bacillati</taxon>
        <taxon>Actinomycetota</taxon>
        <taxon>Actinomycetes</taxon>
        <taxon>Mycobacteriales</taxon>
        <taxon>Gordoniaceae</taxon>
        <taxon>Gordonia</taxon>
    </lineage>
</organism>
<dbReference type="RefSeq" id="WP_260840528.1">
    <property type="nucleotide sequence ID" value="NZ_CP045806.1"/>
</dbReference>
<reference evidence="9" key="1">
    <citation type="journal article" date="2021" name="Nat. Microbiol.">
        <title>Cocultivation of an ultrasmall environmental parasitic bacterium with lytic ability against bacteria associated with wastewater foams.</title>
        <authorList>
            <person name="Batinovic S."/>
            <person name="Rose J.J.A."/>
            <person name="Ratcliffe J."/>
            <person name="Seviour R.J."/>
            <person name="Petrovski S."/>
        </authorList>
    </citation>
    <scope>NUCLEOTIDE SEQUENCE</scope>
    <source>
        <strain evidence="9">CON9</strain>
    </source>
</reference>
<dbReference type="InterPro" id="IPR050445">
    <property type="entry name" value="Bact_polysacc_biosynth/exp"/>
</dbReference>
<dbReference type="InterPro" id="IPR003856">
    <property type="entry name" value="LPS_length_determ_N"/>
</dbReference>
<feature type="domain" description="Polysaccharide chain length determinant N-terminal" evidence="8">
    <location>
        <begin position="6"/>
        <end position="86"/>
    </location>
</feature>
<evidence type="ECO:0000256" key="3">
    <source>
        <dbReference type="ARBA" id="ARBA00022475"/>
    </source>
</evidence>
<dbReference type="EMBL" id="CP045809">
    <property type="protein sequence ID" value="QHN36519.1"/>
    <property type="molecule type" value="Genomic_DNA"/>
</dbReference>